<dbReference type="PANTHER" id="PTHR21143">
    <property type="entry name" value="INVERTEBRATE GUSTATORY RECEPTOR"/>
    <property type="match status" value="1"/>
</dbReference>
<evidence type="ECO:0000313" key="9">
    <source>
        <dbReference type="EnsemblMetazoa" id="AARA015668-PA"/>
    </source>
</evidence>
<feature type="transmembrane region" description="Helical" evidence="8">
    <location>
        <begin position="390"/>
        <end position="410"/>
    </location>
</feature>
<dbReference type="AlphaFoldDB" id="A0A182II81"/>
<comment type="subcellular location">
    <subcellularLocation>
        <location evidence="1 8">Cell membrane</location>
        <topology evidence="1 8">Multi-pass membrane protein</topology>
    </subcellularLocation>
</comment>
<keyword evidence="3 8" id="KW-0812">Transmembrane</keyword>
<evidence type="ECO:0000256" key="2">
    <source>
        <dbReference type="ARBA" id="ARBA00022475"/>
    </source>
</evidence>
<dbReference type="EMBL" id="APCN01001726">
    <property type="status" value="NOT_ANNOTATED_CDS"/>
    <property type="molecule type" value="Genomic_DNA"/>
</dbReference>
<evidence type="ECO:0000313" key="10">
    <source>
        <dbReference type="Proteomes" id="UP000075840"/>
    </source>
</evidence>
<dbReference type="GO" id="GO:0030425">
    <property type="term" value="C:dendrite"/>
    <property type="evidence" value="ECO:0007669"/>
    <property type="project" value="TreeGrafter"/>
</dbReference>
<comment type="caution">
    <text evidence="8">Lacks conserved residue(s) required for the propagation of feature annotation.</text>
</comment>
<dbReference type="Pfam" id="PF08395">
    <property type="entry name" value="7tm_7"/>
    <property type="match status" value="1"/>
</dbReference>
<keyword evidence="10" id="KW-1185">Reference proteome</keyword>
<evidence type="ECO:0000256" key="5">
    <source>
        <dbReference type="ARBA" id="ARBA00023136"/>
    </source>
</evidence>
<evidence type="ECO:0000256" key="4">
    <source>
        <dbReference type="ARBA" id="ARBA00022989"/>
    </source>
</evidence>
<reference evidence="9" key="1">
    <citation type="submission" date="2022-08" db="UniProtKB">
        <authorList>
            <consortium name="EnsemblMetazoa"/>
        </authorList>
    </citation>
    <scope>IDENTIFICATION</scope>
    <source>
        <strain evidence="9">Dongola</strain>
    </source>
</reference>
<evidence type="ECO:0000256" key="8">
    <source>
        <dbReference type="RuleBase" id="RU363108"/>
    </source>
</evidence>
<protein>
    <recommendedName>
        <fullName evidence="8">Gustatory receptor</fullName>
    </recommendedName>
</protein>
<keyword evidence="5 8" id="KW-0472">Membrane</keyword>
<dbReference type="EnsemblMetazoa" id="AARA015668-RA">
    <property type="protein sequence ID" value="AARA015668-PA"/>
    <property type="gene ID" value="AARA015668"/>
</dbReference>
<accession>A0A182II81</accession>
<comment type="function">
    <text evidence="8">Gustatory receptor which mediates acceptance or avoidance behavior, depending on its substrates.</text>
</comment>
<comment type="similarity">
    <text evidence="8">Belongs to the insect chemoreceptor superfamily. Gustatory receptor (GR) family.</text>
</comment>
<keyword evidence="6 8" id="KW-0675">Receptor</keyword>
<evidence type="ECO:0000256" key="3">
    <source>
        <dbReference type="ARBA" id="ARBA00022692"/>
    </source>
</evidence>
<keyword evidence="4 8" id="KW-1133">Transmembrane helix</keyword>
<dbReference type="PANTHER" id="PTHR21143:SF104">
    <property type="entry name" value="GUSTATORY RECEPTOR 8A-RELATED"/>
    <property type="match status" value="1"/>
</dbReference>
<dbReference type="Proteomes" id="UP000075840">
    <property type="component" value="Unassembled WGS sequence"/>
</dbReference>
<dbReference type="GO" id="GO:0030424">
    <property type="term" value="C:axon"/>
    <property type="evidence" value="ECO:0007669"/>
    <property type="project" value="TreeGrafter"/>
</dbReference>
<proteinExistence type="inferred from homology"/>
<keyword evidence="7 8" id="KW-0807">Transducer</keyword>
<organism evidence="9 10">
    <name type="scientific">Anopheles arabiensis</name>
    <name type="common">Mosquito</name>
    <dbReference type="NCBI Taxonomy" id="7173"/>
    <lineage>
        <taxon>Eukaryota</taxon>
        <taxon>Metazoa</taxon>
        <taxon>Ecdysozoa</taxon>
        <taxon>Arthropoda</taxon>
        <taxon>Hexapoda</taxon>
        <taxon>Insecta</taxon>
        <taxon>Pterygota</taxon>
        <taxon>Neoptera</taxon>
        <taxon>Endopterygota</taxon>
        <taxon>Diptera</taxon>
        <taxon>Nematocera</taxon>
        <taxon>Culicoidea</taxon>
        <taxon>Culicidae</taxon>
        <taxon>Anophelinae</taxon>
        <taxon>Anopheles</taxon>
    </lineage>
</organism>
<name>A0A182II81_ANOAR</name>
<feature type="transmembrane region" description="Helical" evidence="8">
    <location>
        <begin position="191"/>
        <end position="210"/>
    </location>
</feature>
<sequence>MQFSHQHSSDVHFIVSRKRSSPSTCTMNLVIPLLPNGQQLLSVAFGIFKCFGFIPFPFDCCTFALTPCSNVRSLLHLPILQVSFYLTLFCIIMSNRVNFFFTGLQILSLNDIIKYGTLTLSVFAIFIDTVLQRNTHRLVWEKIALIRLSARKVYVKRFIRHYLWKFYAYLAISSFLEAQVLYLAWDDPSDLAYWLVIMILHAFLRLRHLFHMFFIDILKIHLQKLHHDLVDAGEYMANLVEQPQDTAVFRAMYAQSVDRLLSLKSVYGQLWELSDCINRNFGWSQICNFTGNFVQLSCDLYWLYMSMKWFEATEYKVVIVITLLPSTSIIVLLLSSAESCLGVAASLQSALLDIPMGNDSTFRKIIYRFGLQIAQQRIRLTAHGLFEINYSLLKMFGTGITTYMIIFITFSKDIKLEDIDDE</sequence>
<dbReference type="GO" id="GO:0007635">
    <property type="term" value="P:chemosensory behavior"/>
    <property type="evidence" value="ECO:0007669"/>
    <property type="project" value="TreeGrafter"/>
</dbReference>
<dbReference type="GO" id="GO:0007165">
    <property type="term" value="P:signal transduction"/>
    <property type="evidence" value="ECO:0007669"/>
    <property type="project" value="UniProtKB-KW"/>
</dbReference>
<dbReference type="InterPro" id="IPR013604">
    <property type="entry name" value="7TM_chemorcpt"/>
</dbReference>
<feature type="transmembrane region" description="Helical" evidence="8">
    <location>
        <begin position="315"/>
        <end position="337"/>
    </location>
</feature>
<dbReference type="VEuPathDB" id="VectorBase:AARA015668"/>
<keyword evidence="2 8" id="KW-1003">Cell membrane</keyword>
<dbReference type="GO" id="GO:0043025">
    <property type="term" value="C:neuronal cell body"/>
    <property type="evidence" value="ECO:0007669"/>
    <property type="project" value="TreeGrafter"/>
</dbReference>
<dbReference type="GO" id="GO:0005886">
    <property type="term" value="C:plasma membrane"/>
    <property type="evidence" value="ECO:0007669"/>
    <property type="project" value="UniProtKB-SubCell"/>
</dbReference>
<feature type="transmembrane region" description="Helical" evidence="8">
    <location>
        <begin position="112"/>
        <end position="131"/>
    </location>
</feature>
<dbReference type="GO" id="GO:0008049">
    <property type="term" value="P:male courtship behavior"/>
    <property type="evidence" value="ECO:0007669"/>
    <property type="project" value="TreeGrafter"/>
</dbReference>
<dbReference type="GO" id="GO:0050909">
    <property type="term" value="P:sensory perception of taste"/>
    <property type="evidence" value="ECO:0007669"/>
    <property type="project" value="InterPro"/>
</dbReference>
<feature type="transmembrane region" description="Helical" evidence="8">
    <location>
        <begin position="166"/>
        <end position="185"/>
    </location>
</feature>
<evidence type="ECO:0000256" key="1">
    <source>
        <dbReference type="ARBA" id="ARBA00004651"/>
    </source>
</evidence>
<feature type="transmembrane region" description="Helical" evidence="8">
    <location>
        <begin position="82"/>
        <end position="106"/>
    </location>
</feature>
<evidence type="ECO:0000256" key="6">
    <source>
        <dbReference type="ARBA" id="ARBA00023170"/>
    </source>
</evidence>
<evidence type="ECO:0000256" key="7">
    <source>
        <dbReference type="ARBA" id="ARBA00023224"/>
    </source>
</evidence>